<keyword evidence="2" id="KW-1185">Reference proteome</keyword>
<sequence>MKDKRQKVGGIGWPLLHPQLAYMLNPFGYDMWSVAFFRFADLCLIFFQFITILLFIH</sequence>
<evidence type="ECO:0000313" key="3">
    <source>
        <dbReference type="WBParaSite" id="Hba_07575"/>
    </source>
</evidence>
<keyword evidence="1" id="KW-1133">Transmembrane helix</keyword>
<keyword evidence="1" id="KW-0812">Transmembrane</keyword>
<organism evidence="2 3">
    <name type="scientific">Heterorhabditis bacteriophora</name>
    <name type="common">Entomopathogenic nematode worm</name>
    <dbReference type="NCBI Taxonomy" id="37862"/>
    <lineage>
        <taxon>Eukaryota</taxon>
        <taxon>Metazoa</taxon>
        <taxon>Ecdysozoa</taxon>
        <taxon>Nematoda</taxon>
        <taxon>Chromadorea</taxon>
        <taxon>Rhabditida</taxon>
        <taxon>Rhabditina</taxon>
        <taxon>Rhabditomorpha</taxon>
        <taxon>Strongyloidea</taxon>
        <taxon>Heterorhabditidae</taxon>
        <taxon>Heterorhabditis</taxon>
    </lineage>
</organism>
<keyword evidence="1" id="KW-0472">Membrane</keyword>
<name>A0A1I7WQW3_HETBA</name>
<dbReference type="AlphaFoldDB" id="A0A1I7WQW3"/>
<evidence type="ECO:0000256" key="1">
    <source>
        <dbReference type="SAM" id="Phobius"/>
    </source>
</evidence>
<dbReference type="WBParaSite" id="Hba_07575">
    <property type="protein sequence ID" value="Hba_07575"/>
    <property type="gene ID" value="Hba_07575"/>
</dbReference>
<feature type="transmembrane region" description="Helical" evidence="1">
    <location>
        <begin position="31"/>
        <end position="56"/>
    </location>
</feature>
<evidence type="ECO:0000313" key="2">
    <source>
        <dbReference type="Proteomes" id="UP000095283"/>
    </source>
</evidence>
<reference evidence="3" key="1">
    <citation type="submission" date="2016-11" db="UniProtKB">
        <authorList>
            <consortium name="WormBaseParasite"/>
        </authorList>
    </citation>
    <scope>IDENTIFICATION</scope>
</reference>
<protein>
    <submittedName>
        <fullName evidence="3">Cytochrome oxidase subunit 1</fullName>
    </submittedName>
</protein>
<dbReference type="Proteomes" id="UP000095283">
    <property type="component" value="Unplaced"/>
</dbReference>
<accession>A0A1I7WQW3</accession>
<proteinExistence type="predicted"/>